<evidence type="ECO:0000256" key="7">
    <source>
        <dbReference type="ARBA" id="ARBA00022833"/>
    </source>
</evidence>
<proteinExistence type="inferred from homology"/>
<dbReference type="GO" id="GO:0015095">
    <property type="term" value="F:magnesium ion transmembrane transporter activity"/>
    <property type="evidence" value="ECO:0007669"/>
    <property type="project" value="TreeGrafter"/>
</dbReference>
<evidence type="ECO:0000256" key="5">
    <source>
        <dbReference type="ARBA" id="ARBA00022519"/>
    </source>
</evidence>
<evidence type="ECO:0000313" key="14">
    <source>
        <dbReference type="Proteomes" id="UP000253324"/>
    </source>
</evidence>
<organism evidence="13 14">
    <name type="scientific">Phyllobacterium bourgognense</name>
    <dbReference type="NCBI Taxonomy" id="314236"/>
    <lineage>
        <taxon>Bacteria</taxon>
        <taxon>Pseudomonadati</taxon>
        <taxon>Pseudomonadota</taxon>
        <taxon>Alphaproteobacteria</taxon>
        <taxon>Hyphomicrobiales</taxon>
        <taxon>Phyllobacteriaceae</taxon>
        <taxon>Phyllobacterium</taxon>
    </lineage>
</organism>
<sequence length="337" mass="37970">MADNITPDPPSTAPLIQSDEFVIAHSFRNDGTLLPSAHAGAAESAWVWKSYGLADARARRNLETDESLPEVVREALLSPGDQYQISYEEGWLYGELPDLQHKHYGDPRELGYFRFAFNERFFISGRRHPLQSVDDVRQAILGGKVKPKSPMALFNAIFRRFLDLLKIEITKLSETLDSIEDHIVGENWQGERERLVPVRRQIVVFHRYLTAATGLFRHIDHADRRVFPEELDDLIEGLSRRAETLHAEGEQLQQRARLLQDELLAKLTDQSNRFLYVLSVMTAVLLPSTVISGLFGMNTGGLPLAESTHGFWLITALALGISGMVFLVVRKIGGGRN</sequence>
<dbReference type="GO" id="GO:0015087">
    <property type="term" value="F:cobalt ion transmembrane transporter activity"/>
    <property type="evidence" value="ECO:0007669"/>
    <property type="project" value="TreeGrafter"/>
</dbReference>
<gene>
    <name evidence="13" type="ORF">C7476_10371</name>
</gene>
<protein>
    <submittedName>
        <fullName evidence="13">Zinc transporter</fullName>
    </submittedName>
</protein>
<keyword evidence="5" id="KW-0997">Cell inner membrane</keyword>
<dbReference type="InterPro" id="IPR002523">
    <property type="entry name" value="MgTranspt_CorA/ZnTranspt_ZntB"/>
</dbReference>
<name>A0A368YYG9_9HYPH</name>
<evidence type="ECO:0000256" key="10">
    <source>
        <dbReference type="ARBA" id="ARBA00023136"/>
    </source>
</evidence>
<evidence type="ECO:0000256" key="3">
    <source>
        <dbReference type="ARBA" id="ARBA00022448"/>
    </source>
</evidence>
<dbReference type="SUPFAM" id="SSF143865">
    <property type="entry name" value="CorA soluble domain-like"/>
    <property type="match status" value="1"/>
</dbReference>
<dbReference type="Gene3D" id="3.30.460.20">
    <property type="entry name" value="CorA soluble domain-like"/>
    <property type="match status" value="1"/>
</dbReference>
<evidence type="ECO:0000256" key="2">
    <source>
        <dbReference type="ARBA" id="ARBA00009765"/>
    </source>
</evidence>
<dbReference type="GO" id="GO:0005886">
    <property type="term" value="C:plasma membrane"/>
    <property type="evidence" value="ECO:0007669"/>
    <property type="project" value="UniProtKB-SubCell"/>
</dbReference>
<evidence type="ECO:0000256" key="6">
    <source>
        <dbReference type="ARBA" id="ARBA00022692"/>
    </source>
</evidence>
<dbReference type="PANTHER" id="PTHR46494">
    <property type="entry name" value="CORA FAMILY METAL ION TRANSPORTER (EUROFUNG)"/>
    <property type="match status" value="1"/>
</dbReference>
<dbReference type="InterPro" id="IPR045863">
    <property type="entry name" value="CorA_TM1_TM2"/>
</dbReference>
<comment type="subcellular location">
    <subcellularLocation>
        <location evidence="1">Cell membrane</location>
        <topology evidence="1">Multi-pass membrane protein</topology>
    </subcellularLocation>
</comment>
<evidence type="ECO:0000256" key="12">
    <source>
        <dbReference type="SAM" id="Phobius"/>
    </source>
</evidence>
<keyword evidence="11" id="KW-0175">Coiled coil</keyword>
<dbReference type="AlphaFoldDB" id="A0A368YYG9"/>
<dbReference type="Pfam" id="PF01544">
    <property type="entry name" value="CorA"/>
    <property type="match status" value="1"/>
</dbReference>
<keyword evidence="10 12" id="KW-0472">Membrane</keyword>
<evidence type="ECO:0000256" key="9">
    <source>
        <dbReference type="ARBA" id="ARBA00023065"/>
    </source>
</evidence>
<accession>A0A368YYG9</accession>
<evidence type="ECO:0000256" key="1">
    <source>
        <dbReference type="ARBA" id="ARBA00004651"/>
    </source>
</evidence>
<dbReference type="InterPro" id="IPR045861">
    <property type="entry name" value="CorA_cytoplasmic_dom"/>
</dbReference>
<dbReference type="Proteomes" id="UP000253324">
    <property type="component" value="Unassembled WGS sequence"/>
</dbReference>
<dbReference type="PANTHER" id="PTHR46494:SF3">
    <property type="entry name" value="ZINC TRANSPORT PROTEIN ZNTB"/>
    <property type="match status" value="1"/>
</dbReference>
<dbReference type="Gene3D" id="1.20.58.340">
    <property type="entry name" value="Magnesium transport protein CorA, transmembrane region"/>
    <property type="match status" value="2"/>
</dbReference>
<evidence type="ECO:0000256" key="11">
    <source>
        <dbReference type="SAM" id="Coils"/>
    </source>
</evidence>
<comment type="caution">
    <text evidence="13">The sequence shown here is derived from an EMBL/GenBank/DDBJ whole genome shotgun (WGS) entry which is preliminary data.</text>
</comment>
<keyword evidence="6 12" id="KW-0812">Transmembrane</keyword>
<keyword evidence="14" id="KW-1185">Reference proteome</keyword>
<reference evidence="13 14" key="1">
    <citation type="submission" date="2018-07" db="EMBL/GenBank/DDBJ databases">
        <title>Genomic Encyclopedia of Type Strains, Phase III (KMG-III): the genomes of soil and plant-associated and newly described type strains.</title>
        <authorList>
            <person name="Whitman W."/>
        </authorList>
    </citation>
    <scope>NUCLEOTIDE SEQUENCE [LARGE SCALE GENOMIC DNA]</scope>
    <source>
        <strain evidence="13 14">31-25a</strain>
    </source>
</reference>
<feature type="transmembrane region" description="Helical" evidence="12">
    <location>
        <begin position="309"/>
        <end position="329"/>
    </location>
</feature>
<dbReference type="GO" id="GO:0050897">
    <property type="term" value="F:cobalt ion binding"/>
    <property type="evidence" value="ECO:0007669"/>
    <property type="project" value="TreeGrafter"/>
</dbReference>
<dbReference type="EMBL" id="QPJM01000003">
    <property type="protein sequence ID" value="RCW85231.1"/>
    <property type="molecule type" value="Genomic_DNA"/>
</dbReference>
<keyword evidence="9" id="KW-0406">Ion transport</keyword>
<dbReference type="RefSeq" id="WP_114429114.1">
    <property type="nucleotide sequence ID" value="NZ_QPJM01000003.1"/>
</dbReference>
<dbReference type="SUPFAM" id="SSF144083">
    <property type="entry name" value="Magnesium transport protein CorA, transmembrane region"/>
    <property type="match status" value="1"/>
</dbReference>
<evidence type="ECO:0000256" key="4">
    <source>
        <dbReference type="ARBA" id="ARBA00022475"/>
    </source>
</evidence>
<feature type="coiled-coil region" evidence="11">
    <location>
        <begin position="235"/>
        <end position="262"/>
    </location>
</feature>
<keyword evidence="8 12" id="KW-1133">Transmembrane helix</keyword>
<comment type="similarity">
    <text evidence="2">Belongs to the CorA metal ion transporter (MIT) (TC 1.A.35) family.</text>
</comment>
<feature type="transmembrane region" description="Helical" evidence="12">
    <location>
        <begin position="274"/>
        <end position="297"/>
    </location>
</feature>
<evidence type="ECO:0000256" key="8">
    <source>
        <dbReference type="ARBA" id="ARBA00022989"/>
    </source>
</evidence>
<dbReference type="GO" id="GO:0000287">
    <property type="term" value="F:magnesium ion binding"/>
    <property type="evidence" value="ECO:0007669"/>
    <property type="project" value="TreeGrafter"/>
</dbReference>
<keyword evidence="4" id="KW-1003">Cell membrane</keyword>
<keyword evidence="3" id="KW-0813">Transport</keyword>
<keyword evidence="7" id="KW-0862">Zinc</keyword>
<evidence type="ECO:0000313" key="13">
    <source>
        <dbReference type="EMBL" id="RCW85231.1"/>
    </source>
</evidence>
<dbReference type="OrthoDB" id="9803484at2"/>